<sequence>MIVTQPKARAHTDRGRRAACSSSARAGRSPRRGATGSRSWTSPTCNRKVALSLPQYTFSAESTQKILYGSQKKLNLNGLGSAKPALGDEEKCTDALQCNCCWQHCLTVPTSRGKWIGTIRRPVVAPRALKSNSARYPDFLLLTSTDESLRAPDLLPFIPKSAKVINNPTRPKLDHYMWNGHAKLVPFVGDRKQYMEETEKITIMYQYLLTLIKVHFSRTPKFTPFIHIHNKLIAYVRVHRRTDCAGAGAVGAANQPHMSVAEITVKCFGNDSSAREPGVGATSDVDGSMAELLSFIDDIHFSFYFCLLMCLNKFP</sequence>
<protein>
    <submittedName>
        <fullName evidence="2">Uncharacterized protein</fullName>
    </submittedName>
</protein>
<proteinExistence type="predicted"/>
<dbReference type="EMBL" id="BGZK01001947">
    <property type="protein sequence ID" value="GBP88643.1"/>
    <property type="molecule type" value="Genomic_DNA"/>
</dbReference>
<accession>A0A4C1ZN51</accession>
<keyword evidence="3" id="KW-1185">Reference proteome</keyword>
<feature type="region of interest" description="Disordered" evidence="1">
    <location>
        <begin position="1"/>
        <end position="42"/>
    </location>
</feature>
<dbReference type="AlphaFoldDB" id="A0A4C1ZN51"/>
<gene>
    <name evidence="2" type="ORF">EVAR_103888_1</name>
</gene>
<evidence type="ECO:0000256" key="1">
    <source>
        <dbReference type="SAM" id="MobiDB-lite"/>
    </source>
</evidence>
<evidence type="ECO:0000313" key="3">
    <source>
        <dbReference type="Proteomes" id="UP000299102"/>
    </source>
</evidence>
<dbReference type="Proteomes" id="UP000299102">
    <property type="component" value="Unassembled WGS sequence"/>
</dbReference>
<organism evidence="2 3">
    <name type="scientific">Eumeta variegata</name>
    <name type="common">Bagworm moth</name>
    <name type="synonym">Eumeta japonica</name>
    <dbReference type="NCBI Taxonomy" id="151549"/>
    <lineage>
        <taxon>Eukaryota</taxon>
        <taxon>Metazoa</taxon>
        <taxon>Ecdysozoa</taxon>
        <taxon>Arthropoda</taxon>
        <taxon>Hexapoda</taxon>
        <taxon>Insecta</taxon>
        <taxon>Pterygota</taxon>
        <taxon>Neoptera</taxon>
        <taxon>Endopterygota</taxon>
        <taxon>Lepidoptera</taxon>
        <taxon>Glossata</taxon>
        <taxon>Ditrysia</taxon>
        <taxon>Tineoidea</taxon>
        <taxon>Psychidae</taxon>
        <taxon>Oiketicinae</taxon>
        <taxon>Eumeta</taxon>
    </lineage>
</organism>
<feature type="compositionally biased region" description="Low complexity" evidence="1">
    <location>
        <begin position="18"/>
        <end position="39"/>
    </location>
</feature>
<name>A0A4C1ZN51_EUMVA</name>
<comment type="caution">
    <text evidence="2">The sequence shown here is derived from an EMBL/GenBank/DDBJ whole genome shotgun (WGS) entry which is preliminary data.</text>
</comment>
<reference evidence="2 3" key="1">
    <citation type="journal article" date="2019" name="Commun. Biol.">
        <title>The bagworm genome reveals a unique fibroin gene that provides high tensile strength.</title>
        <authorList>
            <person name="Kono N."/>
            <person name="Nakamura H."/>
            <person name="Ohtoshi R."/>
            <person name="Tomita M."/>
            <person name="Numata K."/>
            <person name="Arakawa K."/>
        </authorList>
    </citation>
    <scope>NUCLEOTIDE SEQUENCE [LARGE SCALE GENOMIC DNA]</scope>
</reference>
<evidence type="ECO:0000313" key="2">
    <source>
        <dbReference type="EMBL" id="GBP88643.1"/>
    </source>
</evidence>